<protein>
    <recommendedName>
        <fullName evidence="5">GPI anchored protein</fullName>
    </recommendedName>
</protein>
<organism evidence="3 4">
    <name type="scientific">Aspergillus ochraceoroseus IBT 24754</name>
    <dbReference type="NCBI Taxonomy" id="1392256"/>
    <lineage>
        <taxon>Eukaryota</taxon>
        <taxon>Fungi</taxon>
        <taxon>Dikarya</taxon>
        <taxon>Ascomycota</taxon>
        <taxon>Pezizomycotina</taxon>
        <taxon>Eurotiomycetes</taxon>
        <taxon>Eurotiomycetidae</taxon>
        <taxon>Eurotiales</taxon>
        <taxon>Aspergillaceae</taxon>
        <taxon>Aspergillus</taxon>
        <taxon>Aspergillus subgen. Nidulantes</taxon>
    </lineage>
</organism>
<proteinExistence type="predicted"/>
<dbReference type="OrthoDB" id="4991875at2759"/>
<keyword evidence="2" id="KW-0732">Signal</keyword>
<dbReference type="Proteomes" id="UP000244073">
    <property type="component" value="Unassembled WGS sequence"/>
</dbReference>
<comment type="caution">
    <text evidence="3">The sequence shown here is derived from an EMBL/GenBank/DDBJ whole genome shotgun (WGS) entry which is preliminary data.</text>
</comment>
<dbReference type="GeneID" id="63816005"/>
<feature type="compositionally biased region" description="Low complexity" evidence="1">
    <location>
        <begin position="144"/>
        <end position="158"/>
    </location>
</feature>
<evidence type="ECO:0000256" key="1">
    <source>
        <dbReference type="SAM" id="MobiDB-lite"/>
    </source>
</evidence>
<reference evidence="3 4" key="1">
    <citation type="journal article" date="2018" name="Proc. Natl. Acad. Sci. U.S.A.">
        <title>Linking secondary metabolites to gene clusters through genome sequencing of six diverse Aspergillus species.</title>
        <authorList>
            <person name="Kaerboelling I."/>
            <person name="Vesth T.C."/>
            <person name="Frisvad J.C."/>
            <person name="Nybo J.L."/>
            <person name="Theobald S."/>
            <person name="Kuo A."/>
            <person name="Bowyer P."/>
            <person name="Matsuda Y."/>
            <person name="Mondo S."/>
            <person name="Lyhne E.K."/>
            <person name="Kogle M.E."/>
            <person name="Clum A."/>
            <person name="Lipzen A."/>
            <person name="Salamov A."/>
            <person name="Ngan C.Y."/>
            <person name="Daum C."/>
            <person name="Chiniquy J."/>
            <person name="Barry K."/>
            <person name="LaButti K."/>
            <person name="Haridas S."/>
            <person name="Simmons B.A."/>
            <person name="Magnuson J.K."/>
            <person name="Mortensen U.H."/>
            <person name="Larsen T.O."/>
            <person name="Grigoriev I.V."/>
            <person name="Baker S.E."/>
            <person name="Andersen M.R."/>
        </authorList>
    </citation>
    <scope>NUCLEOTIDE SEQUENCE [LARGE SCALE GENOMIC DNA]</scope>
    <source>
        <strain evidence="3 4">IBT 24754</strain>
    </source>
</reference>
<dbReference type="VEuPathDB" id="FungiDB:P175DRAFT_0519752"/>
<dbReference type="AlphaFoldDB" id="A0A2T5M5B0"/>
<dbReference type="EMBL" id="MSFN02000001">
    <property type="protein sequence ID" value="PTU23715.1"/>
    <property type="molecule type" value="Genomic_DNA"/>
</dbReference>
<sequence>MTMMLKIALLPALACIAYAESTVTSMFIYGADNQPLAASIVGNDATATTYSINCPPGTDSSDCGMGPGLTLIAGPGATTTYKMDDGDEFYMTAVCSVGTEVAVCTDSMGGTGANFPGQHTSTADVDLLPVTVTAGSITSGDQPATTTAATTSTGTASSPAVATTMASSTAHVSASAVKTSGSTSTSTGGVAQITGNAGIVIGGAAVALLGAVL</sequence>
<dbReference type="PANTHER" id="PTHR40640">
    <property type="entry name" value="ANCHORED GLYCOPROTEIN, PUTATIVE (AFU_ORTHOLOGUE AFUA_8G04860)-RELATED"/>
    <property type="match status" value="1"/>
</dbReference>
<evidence type="ECO:0000256" key="2">
    <source>
        <dbReference type="SAM" id="SignalP"/>
    </source>
</evidence>
<evidence type="ECO:0000313" key="3">
    <source>
        <dbReference type="EMBL" id="PTU23715.1"/>
    </source>
</evidence>
<dbReference type="RefSeq" id="XP_040755107.1">
    <property type="nucleotide sequence ID" value="XM_040899123.1"/>
</dbReference>
<gene>
    <name evidence="3" type="ORF">P175DRAFT_0519752</name>
</gene>
<evidence type="ECO:0008006" key="5">
    <source>
        <dbReference type="Google" id="ProtNLM"/>
    </source>
</evidence>
<feature type="signal peptide" evidence="2">
    <location>
        <begin position="1"/>
        <end position="19"/>
    </location>
</feature>
<feature type="region of interest" description="Disordered" evidence="1">
    <location>
        <begin position="138"/>
        <end position="158"/>
    </location>
</feature>
<accession>A0A2T5M5B0</accession>
<dbReference type="PANTHER" id="PTHR40640:SF2">
    <property type="entry name" value="GPI ANCHORED PROTEIN-RELATED"/>
    <property type="match status" value="1"/>
</dbReference>
<name>A0A2T5M5B0_9EURO</name>
<feature type="chain" id="PRO_5015760568" description="GPI anchored protein" evidence="2">
    <location>
        <begin position="20"/>
        <end position="213"/>
    </location>
</feature>
<evidence type="ECO:0000313" key="4">
    <source>
        <dbReference type="Proteomes" id="UP000244073"/>
    </source>
</evidence>